<evidence type="ECO:0000256" key="1">
    <source>
        <dbReference type="SAM" id="MobiDB-lite"/>
    </source>
</evidence>
<dbReference type="AlphaFoldDB" id="A0A804NUX4"/>
<name>A0A804NUX4_MAIZE</name>
<accession>A0A804NUX4</accession>
<dbReference type="Gramene" id="Zm00001eb188120_T004">
    <property type="protein sequence ID" value="Zm00001eb188120_P004"/>
    <property type="gene ID" value="Zm00001eb188120"/>
</dbReference>
<evidence type="ECO:0000313" key="3">
    <source>
        <dbReference type="EnsemblPlants" id="Zm00001eb188120_P004"/>
    </source>
</evidence>
<reference evidence="3" key="3">
    <citation type="submission" date="2021-05" db="UniProtKB">
        <authorList>
            <consortium name="EnsemblPlants"/>
        </authorList>
    </citation>
    <scope>IDENTIFICATION</scope>
    <source>
        <strain evidence="3">cv. B73</strain>
    </source>
</reference>
<reference evidence="3" key="2">
    <citation type="submission" date="2019-07" db="EMBL/GenBank/DDBJ databases">
        <authorList>
            <person name="Seetharam A."/>
            <person name="Woodhouse M."/>
            <person name="Cannon E."/>
        </authorList>
    </citation>
    <scope>NUCLEOTIDE SEQUENCE [LARGE SCALE GENOMIC DNA]</scope>
    <source>
        <strain evidence="3">cv. B73</strain>
    </source>
</reference>
<evidence type="ECO:0000259" key="2">
    <source>
        <dbReference type="Pfam" id="PF00485"/>
    </source>
</evidence>
<organism evidence="3 4">
    <name type="scientific">Zea mays</name>
    <name type="common">Maize</name>
    <dbReference type="NCBI Taxonomy" id="4577"/>
    <lineage>
        <taxon>Eukaryota</taxon>
        <taxon>Viridiplantae</taxon>
        <taxon>Streptophyta</taxon>
        <taxon>Embryophyta</taxon>
        <taxon>Tracheophyta</taxon>
        <taxon>Spermatophyta</taxon>
        <taxon>Magnoliopsida</taxon>
        <taxon>Liliopsida</taxon>
        <taxon>Poales</taxon>
        <taxon>Poaceae</taxon>
        <taxon>PACMAD clade</taxon>
        <taxon>Panicoideae</taxon>
        <taxon>Andropogonodae</taxon>
        <taxon>Andropogoneae</taxon>
        <taxon>Tripsacinae</taxon>
        <taxon>Zea</taxon>
    </lineage>
</organism>
<sequence length="202" mass="23476">MHDDRLERGSWLGAEASHLLDQHQQEERQQKAWRRGEQDLTPGLVLRRRQQASGDRPGGGLRVRQEHLHAPAHQRLRRRRGAAQGREPGLQHAHQRHHDRDMPRRLPLPGQDRQEGEGRHRARPEGQQLRPHVRAGEGDQARPGGPEAHLQPRHRPPRPAGAYHAAQDLCHRRFDERVRDLLDFSIYLDISDEVKFAWKIQP</sequence>
<dbReference type="Proteomes" id="UP000007305">
    <property type="component" value="Chromosome 4"/>
</dbReference>
<proteinExistence type="predicted"/>
<dbReference type="GO" id="GO:0016301">
    <property type="term" value="F:kinase activity"/>
    <property type="evidence" value="ECO:0007669"/>
    <property type="project" value="InterPro"/>
</dbReference>
<feature type="compositionally biased region" description="Basic residues" evidence="1">
    <location>
        <begin position="70"/>
        <end position="81"/>
    </location>
</feature>
<feature type="region of interest" description="Disordered" evidence="1">
    <location>
        <begin position="1"/>
        <end position="161"/>
    </location>
</feature>
<evidence type="ECO:0000313" key="4">
    <source>
        <dbReference type="Proteomes" id="UP000007305"/>
    </source>
</evidence>
<protein>
    <recommendedName>
        <fullName evidence="2">Phosphoribulokinase/uridine kinase domain-containing protein</fullName>
    </recommendedName>
</protein>
<dbReference type="EnsemblPlants" id="Zm00001eb188120_T004">
    <property type="protein sequence ID" value="Zm00001eb188120_P004"/>
    <property type="gene ID" value="Zm00001eb188120"/>
</dbReference>
<keyword evidence="4" id="KW-1185">Reference proteome</keyword>
<dbReference type="GO" id="GO:0005524">
    <property type="term" value="F:ATP binding"/>
    <property type="evidence" value="ECO:0007669"/>
    <property type="project" value="InterPro"/>
</dbReference>
<feature type="domain" description="Phosphoribulokinase/uridine kinase" evidence="2">
    <location>
        <begin position="171"/>
        <end position="201"/>
    </location>
</feature>
<dbReference type="Pfam" id="PF00485">
    <property type="entry name" value="PRK"/>
    <property type="match status" value="1"/>
</dbReference>
<dbReference type="InterPro" id="IPR006083">
    <property type="entry name" value="PRK/URK"/>
</dbReference>
<reference evidence="4" key="1">
    <citation type="journal article" date="2009" name="Science">
        <title>The B73 maize genome: complexity, diversity, and dynamics.</title>
        <authorList>
            <person name="Schnable P.S."/>
            <person name="Ware D."/>
            <person name="Fulton R.S."/>
            <person name="Stein J.C."/>
            <person name="Wei F."/>
            <person name="Pasternak S."/>
            <person name="Liang C."/>
            <person name="Zhang J."/>
            <person name="Fulton L."/>
            <person name="Graves T.A."/>
            <person name="Minx P."/>
            <person name="Reily A.D."/>
            <person name="Courtney L."/>
            <person name="Kruchowski S.S."/>
            <person name="Tomlinson C."/>
            <person name="Strong C."/>
            <person name="Delehaunty K."/>
            <person name="Fronick C."/>
            <person name="Courtney B."/>
            <person name="Rock S.M."/>
            <person name="Belter E."/>
            <person name="Du F."/>
            <person name="Kim K."/>
            <person name="Abbott R.M."/>
            <person name="Cotton M."/>
            <person name="Levy A."/>
            <person name="Marchetto P."/>
            <person name="Ochoa K."/>
            <person name="Jackson S.M."/>
            <person name="Gillam B."/>
            <person name="Chen W."/>
            <person name="Yan L."/>
            <person name="Higginbotham J."/>
            <person name="Cardenas M."/>
            <person name="Waligorski J."/>
            <person name="Applebaum E."/>
            <person name="Phelps L."/>
            <person name="Falcone J."/>
            <person name="Kanchi K."/>
            <person name="Thane T."/>
            <person name="Scimone A."/>
            <person name="Thane N."/>
            <person name="Henke J."/>
            <person name="Wang T."/>
            <person name="Ruppert J."/>
            <person name="Shah N."/>
            <person name="Rotter K."/>
            <person name="Hodges J."/>
            <person name="Ingenthron E."/>
            <person name="Cordes M."/>
            <person name="Kohlberg S."/>
            <person name="Sgro J."/>
            <person name="Delgado B."/>
            <person name="Mead K."/>
            <person name="Chinwalla A."/>
            <person name="Leonard S."/>
            <person name="Crouse K."/>
            <person name="Collura K."/>
            <person name="Kudrna D."/>
            <person name="Currie J."/>
            <person name="He R."/>
            <person name="Angelova A."/>
            <person name="Rajasekar S."/>
            <person name="Mueller T."/>
            <person name="Lomeli R."/>
            <person name="Scara G."/>
            <person name="Ko A."/>
            <person name="Delaney K."/>
            <person name="Wissotski M."/>
            <person name="Lopez G."/>
            <person name="Campos D."/>
            <person name="Braidotti M."/>
            <person name="Ashley E."/>
            <person name="Golser W."/>
            <person name="Kim H."/>
            <person name="Lee S."/>
            <person name="Lin J."/>
            <person name="Dujmic Z."/>
            <person name="Kim W."/>
            <person name="Talag J."/>
            <person name="Zuccolo A."/>
            <person name="Fan C."/>
            <person name="Sebastian A."/>
            <person name="Kramer M."/>
            <person name="Spiegel L."/>
            <person name="Nascimento L."/>
            <person name="Zutavern T."/>
            <person name="Miller B."/>
            <person name="Ambroise C."/>
            <person name="Muller S."/>
            <person name="Spooner W."/>
            <person name="Narechania A."/>
            <person name="Ren L."/>
            <person name="Wei S."/>
            <person name="Kumari S."/>
            <person name="Faga B."/>
            <person name="Levy M.J."/>
            <person name="McMahan L."/>
            <person name="Van Buren P."/>
            <person name="Vaughn M.W."/>
            <person name="Ying K."/>
            <person name="Yeh C.-T."/>
            <person name="Emrich S.J."/>
            <person name="Jia Y."/>
            <person name="Kalyanaraman A."/>
            <person name="Hsia A.-P."/>
            <person name="Barbazuk W.B."/>
            <person name="Baucom R.S."/>
            <person name="Brutnell T.P."/>
            <person name="Carpita N.C."/>
            <person name="Chaparro C."/>
            <person name="Chia J.-M."/>
            <person name="Deragon J.-M."/>
            <person name="Estill J.C."/>
            <person name="Fu Y."/>
            <person name="Jeddeloh J.A."/>
            <person name="Han Y."/>
            <person name="Lee H."/>
            <person name="Li P."/>
            <person name="Lisch D.R."/>
            <person name="Liu S."/>
            <person name="Liu Z."/>
            <person name="Nagel D.H."/>
            <person name="McCann M.C."/>
            <person name="SanMiguel P."/>
            <person name="Myers A.M."/>
            <person name="Nettleton D."/>
            <person name="Nguyen J."/>
            <person name="Penning B.W."/>
            <person name="Ponnala L."/>
            <person name="Schneider K.L."/>
            <person name="Schwartz D.C."/>
            <person name="Sharma A."/>
            <person name="Soderlund C."/>
            <person name="Springer N.M."/>
            <person name="Sun Q."/>
            <person name="Wang H."/>
            <person name="Waterman M."/>
            <person name="Westerman R."/>
            <person name="Wolfgruber T.K."/>
            <person name="Yang L."/>
            <person name="Yu Y."/>
            <person name="Zhang L."/>
            <person name="Zhou S."/>
            <person name="Zhu Q."/>
            <person name="Bennetzen J.L."/>
            <person name="Dawe R.K."/>
            <person name="Jiang J."/>
            <person name="Jiang N."/>
            <person name="Presting G.G."/>
            <person name="Wessler S.R."/>
            <person name="Aluru S."/>
            <person name="Martienssen R.A."/>
            <person name="Clifton S.W."/>
            <person name="McCombie W.R."/>
            <person name="Wing R.A."/>
            <person name="Wilson R.K."/>
        </authorList>
    </citation>
    <scope>NUCLEOTIDE SEQUENCE [LARGE SCALE GENOMIC DNA]</scope>
    <source>
        <strain evidence="4">cv. B73</strain>
    </source>
</reference>
<feature type="compositionally biased region" description="Basic and acidic residues" evidence="1">
    <location>
        <begin position="18"/>
        <end position="38"/>
    </location>
</feature>